<dbReference type="AlphaFoldDB" id="A0A383VWF3"/>
<dbReference type="InterPro" id="IPR013128">
    <property type="entry name" value="Peptidase_C1A"/>
</dbReference>
<dbReference type="SMART" id="SM00645">
    <property type="entry name" value="Pept_C1"/>
    <property type="match status" value="1"/>
</dbReference>
<sequence length="970" mass="103245">MYYVVTVALLCLVSCASAARLPGASDVQRIVEAAFRAPPVFPDSYEMEYTFSMPYFMLLQPGGLSYPVHVWVDKAAESVRIDFRNGIDKTYFIKDMEYAVTPHKYELACVDYKHRGGGPVKADSSSSSSSSSSNFGLPRGMLGKQVLPDMAGWVSLGPAEVGGKAAHMWQLKQMQGEKVNTYTFYVAEDGTPIKFYSIGQDYFGGSHYDEYIYEWTAFKAGPVDAAVFELPDICNKQPQQQQQQQRDHLPTQAIALLPGSHQEHKDEAHYHGWSAVHGREHGSSNSYQQRLAAFKATLAKVTSHNSKAASGAADAPGYTLKVNHFADWQREEFDRVMLPKKWKREHGILEPQVRPPALRTFQPSLSRAQLPRQLDWRATPADYAVKDQGQCGSCWAFAAVGTMEGAWFVATGAPRSFSEQQLIDCAWEQGPHGCDGGDYQPGFRYVKQAGGIAATQDYPYVGQNDWCKDNSTKMTGHFAGYVDVRSRDEVAVMEALMRHGPLAVGVDASSDDFLLYSEGIYRNKHCTLKPSQLDHAVILVGWGEDSSSGQRFWLVKNSWSKLWGNDGYIKIHRGGNDCGIASDAAFADVSPEYVVPGAAKRALQLVLSKSRGQTQAPSAALVLLACAALLGAAEGVCLLKLNISTPQSAFTGSGKMTAPIPGTINSTPVKATGQLFLSVPTTSCPPAGLTAEDAVALLEKSSLLVPVDEESISFTPEDLKGNATDNTGEKIEGITVDFKGMQLAFTGNEPLAPGAVKLGTGSAAEAKAAAGELCSQLIMLGGELSMQSLLGPRTAAVKHVAMNRTFSVGASVKKGDAKVPVTLFLGKAGLALNISKGAMPGVEFTRATYLLSGDIVATADLANKASWQEVAAADVDWSGVPRLDSPIVIDPESSSPPAKGRIVGVNSTLTQQCTPTRTASAAAVTAADGAPAAAAAASPAKSAAGGSRVGVLQVLLAAAAPAVLAGVAML</sequence>
<accession>A0A383VWF3</accession>
<dbReference type="CDD" id="cd02248">
    <property type="entry name" value="Peptidase_C1A"/>
    <property type="match status" value="1"/>
</dbReference>
<dbReference type="GO" id="GO:0006508">
    <property type="term" value="P:proteolysis"/>
    <property type="evidence" value="ECO:0007669"/>
    <property type="project" value="InterPro"/>
</dbReference>
<dbReference type="EMBL" id="FNXT01000908">
    <property type="protein sequence ID" value="SZX69193.1"/>
    <property type="molecule type" value="Genomic_DNA"/>
</dbReference>
<dbReference type="Proteomes" id="UP000256970">
    <property type="component" value="Unassembled WGS sequence"/>
</dbReference>
<dbReference type="Gene3D" id="3.90.70.10">
    <property type="entry name" value="Cysteine proteinases"/>
    <property type="match status" value="1"/>
</dbReference>
<evidence type="ECO:0000256" key="3">
    <source>
        <dbReference type="SAM" id="SignalP"/>
    </source>
</evidence>
<dbReference type="SMART" id="SM00848">
    <property type="entry name" value="Inhibitor_I29"/>
    <property type="match status" value="1"/>
</dbReference>
<dbReference type="InterPro" id="IPR025661">
    <property type="entry name" value="Pept_asp_AS"/>
</dbReference>
<dbReference type="Pfam" id="PF08246">
    <property type="entry name" value="Inhibitor_I29"/>
    <property type="match status" value="1"/>
</dbReference>
<feature type="domain" description="Cathepsin propeptide inhibitor" evidence="5">
    <location>
        <begin position="270"/>
        <end position="333"/>
    </location>
</feature>
<dbReference type="GO" id="GO:0008234">
    <property type="term" value="F:cysteine-type peptidase activity"/>
    <property type="evidence" value="ECO:0007669"/>
    <property type="project" value="InterPro"/>
</dbReference>
<dbReference type="InterPro" id="IPR000169">
    <property type="entry name" value="Pept_cys_AS"/>
</dbReference>
<feature type="signal peptide" evidence="3">
    <location>
        <begin position="1"/>
        <end position="18"/>
    </location>
</feature>
<feature type="chain" id="PRO_5016599192" description="Peptidase C1A papain C-terminal domain-containing protein" evidence="3">
    <location>
        <begin position="19"/>
        <end position="970"/>
    </location>
</feature>
<dbReference type="InterPro" id="IPR039417">
    <property type="entry name" value="Peptidase_C1A_papain-like"/>
</dbReference>
<dbReference type="STRING" id="3088.A0A383VWF3"/>
<reference evidence="6 7" key="1">
    <citation type="submission" date="2016-10" db="EMBL/GenBank/DDBJ databases">
        <authorList>
            <person name="Cai Z."/>
        </authorList>
    </citation>
    <scope>NUCLEOTIDE SEQUENCE [LARGE SCALE GENOMIC DNA]</scope>
</reference>
<protein>
    <recommendedName>
        <fullName evidence="8">Peptidase C1A papain C-terminal domain-containing protein</fullName>
    </recommendedName>
</protein>
<dbReference type="InterPro" id="IPR038765">
    <property type="entry name" value="Papain-like_cys_pep_sf"/>
</dbReference>
<dbReference type="Pfam" id="PF00112">
    <property type="entry name" value="Peptidase_C1"/>
    <property type="match status" value="1"/>
</dbReference>
<dbReference type="PRINTS" id="PR00705">
    <property type="entry name" value="PAPAIN"/>
</dbReference>
<dbReference type="FunFam" id="3.90.70.10:FF:000332">
    <property type="entry name" value="Cathepsin L1"/>
    <property type="match status" value="1"/>
</dbReference>
<organism evidence="6 7">
    <name type="scientific">Tetradesmus obliquus</name>
    <name type="common">Green alga</name>
    <name type="synonym">Acutodesmus obliquus</name>
    <dbReference type="NCBI Taxonomy" id="3088"/>
    <lineage>
        <taxon>Eukaryota</taxon>
        <taxon>Viridiplantae</taxon>
        <taxon>Chlorophyta</taxon>
        <taxon>core chlorophytes</taxon>
        <taxon>Chlorophyceae</taxon>
        <taxon>CS clade</taxon>
        <taxon>Sphaeropleales</taxon>
        <taxon>Scenedesmaceae</taxon>
        <taxon>Tetradesmus</taxon>
    </lineage>
</organism>
<keyword evidence="2" id="KW-1015">Disulfide bond</keyword>
<dbReference type="InterPro" id="IPR013201">
    <property type="entry name" value="Prot_inhib_I29"/>
</dbReference>
<feature type="domain" description="Peptidase C1A papain C-terminal" evidence="4">
    <location>
        <begin position="370"/>
        <end position="588"/>
    </location>
</feature>
<dbReference type="PROSITE" id="PS00139">
    <property type="entry name" value="THIOL_PROTEASE_CYS"/>
    <property type="match status" value="1"/>
</dbReference>
<dbReference type="PANTHER" id="PTHR12411">
    <property type="entry name" value="CYSTEINE PROTEASE FAMILY C1-RELATED"/>
    <property type="match status" value="1"/>
</dbReference>
<dbReference type="PROSITE" id="PS00640">
    <property type="entry name" value="THIOL_PROTEASE_ASN"/>
    <property type="match status" value="1"/>
</dbReference>
<evidence type="ECO:0000313" key="7">
    <source>
        <dbReference type="Proteomes" id="UP000256970"/>
    </source>
</evidence>
<evidence type="ECO:0000259" key="4">
    <source>
        <dbReference type="SMART" id="SM00645"/>
    </source>
</evidence>
<keyword evidence="3" id="KW-0732">Signal</keyword>
<comment type="similarity">
    <text evidence="1">Belongs to the peptidase C1 family.</text>
</comment>
<proteinExistence type="inferred from homology"/>
<keyword evidence="7" id="KW-1185">Reference proteome</keyword>
<evidence type="ECO:0000256" key="2">
    <source>
        <dbReference type="ARBA" id="ARBA00023157"/>
    </source>
</evidence>
<dbReference type="InterPro" id="IPR000668">
    <property type="entry name" value="Peptidase_C1A_C"/>
</dbReference>
<evidence type="ECO:0008006" key="8">
    <source>
        <dbReference type="Google" id="ProtNLM"/>
    </source>
</evidence>
<evidence type="ECO:0000256" key="1">
    <source>
        <dbReference type="ARBA" id="ARBA00008455"/>
    </source>
</evidence>
<evidence type="ECO:0000259" key="5">
    <source>
        <dbReference type="SMART" id="SM00848"/>
    </source>
</evidence>
<evidence type="ECO:0000313" key="6">
    <source>
        <dbReference type="EMBL" id="SZX69193.1"/>
    </source>
</evidence>
<gene>
    <name evidence="6" type="ORF">BQ4739_LOCUS9489</name>
</gene>
<name>A0A383VWF3_TETOB</name>
<dbReference type="SUPFAM" id="SSF54001">
    <property type="entry name" value="Cysteine proteinases"/>
    <property type="match status" value="1"/>
</dbReference>